<accession>A0A0F9UDT2</accession>
<gene>
    <name evidence="1" type="ORF">LCGC14_0542360</name>
</gene>
<organism evidence="1">
    <name type="scientific">marine sediment metagenome</name>
    <dbReference type="NCBI Taxonomy" id="412755"/>
    <lineage>
        <taxon>unclassified sequences</taxon>
        <taxon>metagenomes</taxon>
        <taxon>ecological metagenomes</taxon>
    </lineage>
</organism>
<sequence length="73" mass="9193">MILWKRHGWRHRLGHKLGAKFLRDWVEYFPTKTLYNVRVELDKANTRNIWAWREIKRLRTVLDEKNRQIKRYS</sequence>
<protein>
    <submittedName>
        <fullName evidence="1">Uncharacterized protein</fullName>
    </submittedName>
</protein>
<dbReference type="AlphaFoldDB" id="A0A0F9UDT2"/>
<dbReference type="EMBL" id="LAZR01000727">
    <property type="protein sequence ID" value="KKN59401.1"/>
    <property type="molecule type" value="Genomic_DNA"/>
</dbReference>
<evidence type="ECO:0000313" key="1">
    <source>
        <dbReference type="EMBL" id="KKN59401.1"/>
    </source>
</evidence>
<name>A0A0F9UDT2_9ZZZZ</name>
<reference evidence="1" key="1">
    <citation type="journal article" date="2015" name="Nature">
        <title>Complex archaea that bridge the gap between prokaryotes and eukaryotes.</title>
        <authorList>
            <person name="Spang A."/>
            <person name="Saw J.H."/>
            <person name="Jorgensen S.L."/>
            <person name="Zaremba-Niedzwiedzka K."/>
            <person name="Martijn J."/>
            <person name="Lind A.E."/>
            <person name="van Eijk R."/>
            <person name="Schleper C."/>
            <person name="Guy L."/>
            <person name="Ettema T.J."/>
        </authorList>
    </citation>
    <scope>NUCLEOTIDE SEQUENCE</scope>
</reference>
<comment type="caution">
    <text evidence="1">The sequence shown here is derived from an EMBL/GenBank/DDBJ whole genome shotgun (WGS) entry which is preliminary data.</text>
</comment>
<proteinExistence type="predicted"/>